<name>A0A9Q0GB28_9ROSI</name>
<reference evidence="1" key="1">
    <citation type="submission" date="2022-02" db="EMBL/GenBank/DDBJ databases">
        <authorList>
            <person name="Henning P.M."/>
            <person name="McCubbin A.G."/>
            <person name="Shore J.S."/>
        </authorList>
    </citation>
    <scope>NUCLEOTIDE SEQUENCE</scope>
    <source>
        <strain evidence="1">F60SS</strain>
        <tissue evidence="1">Leaves</tissue>
    </source>
</reference>
<reference evidence="1" key="2">
    <citation type="journal article" date="2023" name="Plants (Basel)">
        <title>Annotation of the Turnera subulata (Passifloraceae) Draft Genome Reveals the S-Locus Evolved after the Divergence of Turneroideae from Passifloroideae in a Stepwise Manner.</title>
        <authorList>
            <person name="Henning P.M."/>
            <person name="Roalson E.H."/>
            <person name="Mir W."/>
            <person name="McCubbin A.G."/>
            <person name="Shore J.S."/>
        </authorList>
    </citation>
    <scope>NUCLEOTIDE SEQUENCE</scope>
    <source>
        <strain evidence="1">F60SS</strain>
    </source>
</reference>
<dbReference type="AlphaFoldDB" id="A0A9Q0GB28"/>
<sequence>MSTSRERDTEKFKKYESDYAQYLKAKYFSTKNIFGDEIFESTVKIGDGVIKSSRSECTQSYVDPVKAVEDRRDAILSFTIGQSSNLPTKKRTPRWSYN</sequence>
<organism evidence="1 2">
    <name type="scientific">Turnera subulata</name>
    <dbReference type="NCBI Taxonomy" id="218843"/>
    <lineage>
        <taxon>Eukaryota</taxon>
        <taxon>Viridiplantae</taxon>
        <taxon>Streptophyta</taxon>
        <taxon>Embryophyta</taxon>
        <taxon>Tracheophyta</taxon>
        <taxon>Spermatophyta</taxon>
        <taxon>Magnoliopsida</taxon>
        <taxon>eudicotyledons</taxon>
        <taxon>Gunneridae</taxon>
        <taxon>Pentapetalae</taxon>
        <taxon>rosids</taxon>
        <taxon>fabids</taxon>
        <taxon>Malpighiales</taxon>
        <taxon>Passifloraceae</taxon>
        <taxon>Turnera</taxon>
    </lineage>
</organism>
<dbReference type="OrthoDB" id="1669448at2759"/>
<dbReference type="EMBL" id="JAKUCV010001418">
    <property type="protein sequence ID" value="KAJ4846473.1"/>
    <property type="molecule type" value="Genomic_DNA"/>
</dbReference>
<gene>
    <name evidence="1" type="ORF">Tsubulata_021634</name>
</gene>
<dbReference type="PANTHER" id="PTHR36078:SF2">
    <property type="entry name" value="OS09G0473966 PROTEIN"/>
    <property type="match status" value="1"/>
</dbReference>
<evidence type="ECO:0000313" key="2">
    <source>
        <dbReference type="Proteomes" id="UP001141552"/>
    </source>
</evidence>
<evidence type="ECO:0000313" key="1">
    <source>
        <dbReference type="EMBL" id="KAJ4846473.1"/>
    </source>
</evidence>
<comment type="caution">
    <text evidence="1">The sequence shown here is derived from an EMBL/GenBank/DDBJ whole genome shotgun (WGS) entry which is preliminary data.</text>
</comment>
<dbReference type="Proteomes" id="UP001141552">
    <property type="component" value="Unassembled WGS sequence"/>
</dbReference>
<dbReference type="PANTHER" id="PTHR36078">
    <property type="entry name" value="BNACNNG21220D PROTEIN"/>
    <property type="match status" value="1"/>
</dbReference>
<protein>
    <submittedName>
        <fullName evidence="1">Uncharacterized protein</fullName>
    </submittedName>
</protein>
<accession>A0A9Q0GB28</accession>
<keyword evidence="2" id="KW-1185">Reference proteome</keyword>
<proteinExistence type="predicted"/>